<dbReference type="PANTHER" id="PTHR20882:SF14">
    <property type="entry name" value="CYTOPLASMIC TRNA 2-THIOLATION PROTEIN 2"/>
    <property type="match status" value="1"/>
</dbReference>
<dbReference type="InterPro" id="IPR014729">
    <property type="entry name" value="Rossmann-like_a/b/a_fold"/>
</dbReference>
<gene>
    <name evidence="3" type="primary">NCS2</name>
    <name evidence="3" type="synonym">CTU2</name>
    <name evidence="4" type="ORF">HMPREF1541_09684</name>
</gene>
<dbReference type="GO" id="GO:0032447">
    <property type="term" value="P:protein urmylation"/>
    <property type="evidence" value="ECO:0007669"/>
    <property type="project" value="UniProtKB-UniRule"/>
</dbReference>
<evidence type="ECO:0000256" key="1">
    <source>
        <dbReference type="ARBA" id="ARBA00022490"/>
    </source>
</evidence>
<dbReference type="HAMAP" id="MF_03054">
    <property type="entry name" value="CTU2"/>
    <property type="match status" value="1"/>
</dbReference>
<dbReference type="STRING" id="1220924.W2SA74"/>
<dbReference type="GO" id="GO:0005829">
    <property type="term" value="C:cytosol"/>
    <property type="evidence" value="ECO:0007669"/>
    <property type="project" value="TreeGrafter"/>
</dbReference>
<evidence type="ECO:0000256" key="3">
    <source>
        <dbReference type="HAMAP-Rule" id="MF_03054"/>
    </source>
</evidence>
<dbReference type="GO" id="GO:0016783">
    <property type="term" value="F:sulfurtransferase activity"/>
    <property type="evidence" value="ECO:0007669"/>
    <property type="project" value="TreeGrafter"/>
</dbReference>
<comment type="pathway">
    <text evidence="3">tRNA modification; 5-methoxycarbonylmethyl-2-thiouridine-tRNA biosynthesis.</text>
</comment>
<keyword evidence="1 3" id="KW-0963">Cytoplasm</keyword>
<dbReference type="InParanoid" id="W2SA74"/>
<name>W2SA74_CYPE1</name>
<dbReference type="Gene3D" id="3.40.50.620">
    <property type="entry name" value="HUPs"/>
    <property type="match status" value="1"/>
</dbReference>
<dbReference type="eggNOG" id="KOG2594">
    <property type="taxonomic scope" value="Eukaryota"/>
</dbReference>
<dbReference type="GO" id="GO:0000049">
    <property type="term" value="F:tRNA binding"/>
    <property type="evidence" value="ECO:0007669"/>
    <property type="project" value="InterPro"/>
</dbReference>
<evidence type="ECO:0000313" key="4">
    <source>
        <dbReference type="EMBL" id="ETN44809.1"/>
    </source>
</evidence>
<dbReference type="Pfam" id="PF10288">
    <property type="entry name" value="CTU2"/>
    <property type="match status" value="1"/>
</dbReference>
<dbReference type="EMBL" id="KB822713">
    <property type="protein sequence ID" value="ETN44809.1"/>
    <property type="molecule type" value="Genomic_DNA"/>
</dbReference>
<dbReference type="GO" id="GO:0016779">
    <property type="term" value="F:nucleotidyltransferase activity"/>
    <property type="evidence" value="ECO:0007669"/>
    <property type="project" value="UniProtKB-UniRule"/>
</dbReference>
<comment type="function">
    <text evidence="3">Plays a central role in 2-thiolation of mcm(5)S(2)U at tRNA wobble positions of tRNA(Lys), tRNA(Glu) and tRNA(Gln). May act by forming a heterodimer with NCS6 that ligates sulfur from thiocarboxylated URM1 onto the uridine of tRNAs at wobble position. Prior mcm(5) tRNA modification by the elongator complex is required for 2-thiolation. May also be involved in protein urmylation.</text>
</comment>
<dbReference type="PANTHER" id="PTHR20882">
    <property type="entry name" value="CYTOPLASMIC TRNA 2-THIOLATION PROTEIN 2"/>
    <property type="match status" value="1"/>
</dbReference>
<dbReference type="RefSeq" id="XP_008712579.1">
    <property type="nucleotide sequence ID" value="XM_008714357.1"/>
</dbReference>
<dbReference type="SUPFAM" id="SSF52402">
    <property type="entry name" value="Adenine nucleotide alpha hydrolases-like"/>
    <property type="match status" value="1"/>
</dbReference>
<sequence length="366" mass="39888">MPGTVATPTCVDCKDADGAHKIRQRLLCAPCFKRYVNSKILKRMESYRIKNQTGTSKPRLLLALSGGASSMVLLSVLDDQLQKQLSKQNRTAYDLVIVHVDTSHSPSRTTPTWYFAAAQRFPQYTFLPPVHISSAFSHDHRLTSTLSHLGLPTPTTPDTPQSTYHTLLSACTTRTTLTDIEQIVLTRLLAALARTHTCTSLLLSHSDTRLASQSLSAVAKGRGGAAPGSSADGYSAGHGVEMRYPCRDLFRAELELFASSLEERAELAEGEGEDPAVAAAKVPSVKSLSIDELLAGYITSQGERYPSIMANVVRTVGKLQSEEPGVEEGQGKWCAFCRGAILSAQEGDREELCYGCTRMRQDIKIR</sequence>
<dbReference type="FunCoup" id="W2SA74">
    <property type="interactions" value="173"/>
</dbReference>
<dbReference type="InterPro" id="IPR019407">
    <property type="entry name" value="CTU2"/>
</dbReference>
<protein>
    <recommendedName>
        <fullName evidence="3">Cytoplasmic tRNA 2-thiolation protein 2</fullName>
    </recommendedName>
</protein>
<keyword evidence="5" id="KW-1185">Reference proteome</keyword>
<keyword evidence="2 3" id="KW-0819">tRNA processing</keyword>
<evidence type="ECO:0000313" key="5">
    <source>
        <dbReference type="Proteomes" id="UP000030752"/>
    </source>
</evidence>
<comment type="similarity">
    <text evidence="3">Belongs to the CTU2/NCS2 family.</text>
</comment>
<dbReference type="HOGENOM" id="CLU_024534_3_0_1"/>
<dbReference type="GeneID" id="19977023"/>
<dbReference type="OrthoDB" id="25129at2759"/>
<dbReference type="AlphaFoldDB" id="W2SA74"/>
<organism evidence="4 5">
    <name type="scientific">Cyphellophora europaea (strain CBS 101466)</name>
    <name type="common">Phialophora europaea</name>
    <dbReference type="NCBI Taxonomy" id="1220924"/>
    <lineage>
        <taxon>Eukaryota</taxon>
        <taxon>Fungi</taxon>
        <taxon>Dikarya</taxon>
        <taxon>Ascomycota</taxon>
        <taxon>Pezizomycotina</taxon>
        <taxon>Eurotiomycetes</taxon>
        <taxon>Chaetothyriomycetidae</taxon>
        <taxon>Chaetothyriales</taxon>
        <taxon>Cyphellophoraceae</taxon>
        <taxon>Cyphellophora</taxon>
    </lineage>
</organism>
<dbReference type="Proteomes" id="UP000030752">
    <property type="component" value="Unassembled WGS sequence"/>
</dbReference>
<evidence type="ECO:0000256" key="2">
    <source>
        <dbReference type="ARBA" id="ARBA00022694"/>
    </source>
</evidence>
<reference evidence="4 5" key="1">
    <citation type="submission" date="2013-03" db="EMBL/GenBank/DDBJ databases">
        <title>The Genome Sequence of Phialophora europaea CBS 101466.</title>
        <authorList>
            <consortium name="The Broad Institute Genomics Platform"/>
            <person name="Cuomo C."/>
            <person name="de Hoog S."/>
            <person name="Gorbushina A."/>
            <person name="Walker B."/>
            <person name="Young S.K."/>
            <person name="Zeng Q."/>
            <person name="Gargeya S."/>
            <person name="Fitzgerald M."/>
            <person name="Haas B."/>
            <person name="Abouelleil A."/>
            <person name="Allen A.W."/>
            <person name="Alvarado L."/>
            <person name="Arachchi H.M."/>
            <person name="Berlin A.M."/>
            <person name="Chapman S.B."/>
            <person name="Gainer-Dewar J."/>
            <person name="Goldberg J."/>
            <person name="Griggs A."/>
            <person name="Gujja S."/>
            <person name="Hansen M."/>
            <person name="Howarth C."/>
            <person name="Imamovic A."/>
            <person name="Ireland A."/>
            <person name="Larimer J."/>
            <person name="McCowan C."/>
            <person name="Murphy C."/>
            <person name="Pearson M."/>
            <person name="Poon T.W."/>
            <person name="Priest M."/>
            <person name="Roberts A."/>
            <person name="Saif S."/>
            <person name="Shea T."/>
            <person name="Sisk P."/>
            <person name="Sykes S."/>
            <person name="Wortman J."/>
            <person name="Nusbaum C."/>
            <person name="Birren B."/>
        </authorList>
    </citation>
    <scope>NUCLEOTIDE SEQUENCE [LARGE SCALE GENOMIC DNA]</scope>
    <source>
        <strain evidence="4 5">CBS 101466</strain>
    </source>
</reference>
<dbReference type="VEuPathDB" id="FungiDB:HMPREF1541_09684"/>
<accession>W2SA74</accession>
<comment type="subcellular location">
    <subcellularLocation>
        <location evidence="3">Cytoplasm</location>
    </subcellularLocation>
</comment>
<dbReference type="GO" id="GO:0002143">
    <property type="term" value="P:tRNA wobble position uridine thiolation"/>
    <property type="evidence" value="ECO:0007669"/>
    <property type="project" value="TreeGrafter"/>
</dbReference>
<dbReference type="UniPathway" id="UPA00988"/>
<proteinExistence type="inferred from homology"/>